<proteinExistence type="predicted"/>
<evidence type="ECO:0000313" key="1">
    <source>
        <dbReference type="EMBL" id="SIA67326.1"/>
    </source>
</evidence>
<comment type="caution">
    <text evidence="1">The sequence shown here is derived from an EMBL/GenBank/DDBJ whole genome shotgun (WGS) entry which is preliminary data.</text>
</comment>
<dbReference type="RefSeq" id="WP_236738426.1">
    <property type="nucleotide sequence ID" value="NZ_FRYU01000003.1"/>
</dbReference>
<reference evidence="1 2" key="1">
    <citation type="submission" date="2016-11" db="EMBL/GenBank/DDBJ databases">
        <authorList>
            <consortium name="Pathogen Informatics"/>
        </authorList>
    </citation>
    <scope>NUCLEOTIDE SEQUENCE [LARGE SCALE GENOMIC DNA]</scope>
    <source>
        <strain evidence="1 2">104</strain>
    </source>
</reference>
<organism evidence="1 2">
    <name type="scientific">Mycobacteroides abscessus subsp. abscessus</name>
    <dbReference type="NCBI Taxonomy" id="1185650"/>
    <lineage>
        <taxon>Bacteria</taxon>
        <taxon>Bacillati</taxon>
        <taxon>Actinomycetota</taxon>
        <taxon>Actinomycetes</taxon>
        <taxon>Mycobacteriales</taxon>
        <taxon>Mycobacteriaceae</taxon>
        <taxon>Mycobacteroides</taxon>
        <taxon>Mycobacteroides abscessus</taxon>
    </lineage>
</organism>
<dbReference type="EMBL" id="FSHM01000002">
    <property type="protein sequence ID" value="SIA67326.1"/>
    <property type="molecule type" value="Genomic_DNA"/>
</dbReference>
<sequence>MTLAARPHHQHPDLPGRWNPWQALVIDHPGVGCSFDHQLPPRVLGLSKPSQIWVCKSLTGFEREATLAHELVHQERGIFGLRDPLERAAEEREVEAITARRLIPLRDLIGAVFACPNGDIGSWAQRLAVDVWLVRVRLLTLTEVEAMALEQVKGGPLPSAGLAGAYPFGGDAR</sequence>
<evidence type="ECO:0008006" key="3">
    <source>
        <dbReference type="Google" id="ProtNLM"/>
    </source>
</evidence>
<accession>A0AB38CX91</accession>
<evidence type="ECO:0000313" key="2">
    <source>
        <dbReference type="Proteomes" id="UP000185210"/>
    </source>
</evidence>
<dbReference type="Proteomes" id="UP000185210">
    <property type="component" value="Unassembled WGS sequence"/>
</dbReference>
<protein>
    <recommendedName>
        <fullName evidence="3">IrrE N-terminal-like domain-containing protein</fullName>
    </recommendedName>
</protein>
<name>A0AB38CX91_9MYCO</name>
<dbReference type="AlphaFoldDB" id="A0AB38CX91"/>
<gene>
    <name evidence="1" type="ORF">SAMEA2070301_01846</name>
</gene>